<dbReference type="InterPro" id="IPR006015">
    <property type="entry name" value="Universal_stress_UspA"/>
</dbReference>
<dbReference type="InterPro" id="IPR006016">
    <property type="entry name" value="UspA"/>
</dbReference>
<evidence type="ECO:0000259" key="4">
    <source>
        <dbReference type="Pfam" id="PF00582"/>
    </source>
</evidence>
<protein>
    <submittedName>
        <fullName evidence="5">Universal stress protein UspA-like protein</fullName>
    </submittedName>
</protein>
<dbReference type="Pfam" id="PF00582">
    <property type="entry name" value="Usp"/>
    <property type="match status" value="2"/>
</dbReference>
<dbReference type="SUPFAM" id="SSF52402">
    <property type="entry name" value="Adenine nucleotide alpha hydrolases-like"/>
    <property type="match status" value="2"/>
</dbReference>
<evidence type="ECO:0000313" key="6">
    <source>
        <dbReference type="Proteomes" id="UP000002791"/>
    </source>
</evidence>
<comment type="similarity">
    <text evidence="1">Belongs to the universal stress protein A family.</text>
</comment>
<dbReference type="RefSeq" id="WP_005458660.1">
    <property type="nucleotide sequence ID" value="NZ_CM001440.1"/>
</dbReference>
<evidence type="ECO:0000256" key="3">
    <source>
        <dbReference type="ARBA" id="ARBA00022840"/>
    </source>
</evidence>
<dbReference type="Gene3D" id="3.40.50.620">
    <property type="entry name" value="HUPs"/>
    <property type="match status" value="2"/>
</dbReference>
<dbReference type="PRINTS" id="PR01438">
    <property type="entry name" value="UNVRSLSTRESS"/>
</dbReference>
<dbReference type="STRING" id="882082.SaccyDRAFT_3891"/>
<sequence length="276" mass="28878">MRVRRVLAATDLSTGAGLAVRRAARLAAVHDARLTVLSVIPPSLAEEHSDFVAGALDDHVAAHAGIPADVVLRTGPVSDTILAEAADLPADLLVLGAHGSRGLAGSRTGPTTENITHASVCPVLVVRTPATDYETVLLAVDDTEPAHRAAQFGVALTPSAVHVLAHVSVVIGEQLLRLRGLDETDIERLREASTAEIRPRIEELAARLDPRPHAVVIGSGTPQRALPELVSHYAADLVVIGSGSSTRFERALLGSVAQSVLRYAPSDVLVVRGGTR</sequence>
<dbReference type="InterPro" id="IPR014729">
    <property type="entry name" value="Rossmann-like_a/b/a_fold"/>
</dbReference>
<dbReference type="Proteomes" id="UP000002791">
    <property type="component" value="Chromosome"/>
</dbReference>
<keyword evidence="2" id="KW-0547">Nucleotide-binding</keyword>
<reference evidence="5 6" key="1">
    <citation type="submission" date="2011-11" db="EMBL/GenBank/DDBJ databases">
        <title>The Noncontiguous Finished sequence of Saccharomonospora cyanea NA-134.</title>
        <authorList>
            <consortium name="US DOE Joint Genome Institute"/>
            <person name="Lucas S."/>
            <person name="Han J."/>
            <person name="Lapidus A."/>
            <person name="Cheng J.-F."/>
            <person name="Goodwin L."/>
            <person name="Pitluck S."/>
            <person name="Peters L."/>
            <person name="Ovchinnikova G."/>
            <person name="Lu M."/>
            <person name="Detter J.C."/>
            <person name="Han C."/>
            <person name="Tapia R."/>
            <person name="Land M."/>
            <person name="Hauser L."/>
            <person name="Kyrpides N."/>
            <person name="Ivanova N."/>
            <person name="Pagani I."/>
            <person name="Brambilla E.-M."/>
            <person name="Klenk H.-P."/>
            <person name="Woyke T."/>
        </authorList>
    </citation>
    <scope>NUCLEOTIDE SEQUENCE [LARGE SCALE GENOMIC DNA]</scope>
    <source>
        <strain evidence="5 6">NA-134</strain>
    </source>
</reference>
<feature type="domain" description="UspA" evidence="4">
    <location>
        <begin position="133"/>
        <end position="272"/>
    </location>
</feature>
<accession>H5XGY8</accession>
<dbReference type="CDD" id="cd00293">
    <property type="entry name" value="USP-like"/>
    <property type="match status" value="2"/>
</dbReference>
<dbReference type="PANTHER" id="PTHR46268">
    <property type="entry name" value="STRESS RESPONSE PROTEIN NHAX"/>
    <property type="match status" value="1"/>
</dbReference>
<evidence type="ECO:0000313" key="5">
    <source>
        <dbReference type="EMBL" id="EHR62715.1"/>
    </source>
</evidence>
<proteinExistence type="inferred from homology"/>
<evidence type="ECO:0000256" key="1">
    <source>
        <dbReference type="ARBA" id="ARBA00008791"/>
    </source>
</evidence>
<dbReference type="PANTHER" id="PTHR46268:SF27">
    <property type="entry name" value="UNIVERSAL STRESS PROTEIN RV2623"/>
    <property type="match status" value="1"/>
</dbReference>
<name>H5XGY8_9PSEU</name>
<dbReference type="eggNOG" id="COG0589">
    <property type="taxonomic scope" value="Bacteria"/>
</dbReference>
<evidence type="ECO:0000256" key="2">
    <source>
        <dbReference type="ARBA" id="ARBA00022741"/>
    </source>
</evidence>
<dbReference type="AlphaFoldDB" id="H5XGY8"/>
<gene>
    <name evidence="5" type="ORF">SaccyDRAFT_3891</name>
</gene>
<dbReference type="EMBL" id="CM001440">
    <property type="protein sequence ID" value="EHR62715.1"/>
    <property type="molecule type" value="Genomic_DNA"/>
</dbReference>
<dbReference type="OrthoDB" id="5244367at2"/>
<dbReference type="HOGENOM" id="CLU_049301_2_1_11"/>
<feature type="domain" description="UspA" evidence="4">
    <location>
        <begin position="4"/>
        <end position="127"/>
    </location>
</feature>
<keyword evidence="3" id="KW-0067">ATP-binding</keyword>
<dbReference type="GO" id="GO:0005524">
    <property type="term" value="F:ATP binding"/>
    <property type="evidence" value="ECO:0007669"/>
    <property type="project" value="UniProtKB-KW"/>
</dbReference>
<keyword evidence="6" id="KW-1185">Reference proteome</keyword>
<organism evidence="5 6">
    <name type="scientific">Saccharomonospora cyanea NA-134</name>
    <dbReference type="NCBI Taxonomy" id="882082"/>
    <lineage>
        <taxon>Bacteria</taxon>
        <taxon>Bacillati</taxon>
        <taxon>Actinomycetota</taxon>
        <taxon>Actinomycetes</taxon>
        <taxon>Pseudonocardiales</taxon>
        <taxon>Pseudonocardiaceae</taxon>
        <taxon>Saccharomonospora</taxon>
    </lineage>
</organism>